<comment type="caution">
    <text evidence="1">The sequence shown here is derived from an EMBL/GenBank/DDBJ whole genome shotgun (WGS) entry which is preliminary data.</text>
</comment>
<protein>
    <submittedName>
        <fullName evidence="1">Uncharacterized protein</fullName>
    </submittedName>
</protein>
<sequence>LLFMNLVRDKISLFAPLQPKIAWKKFGYKYFNPEDRAFFASVFKQNYLSMDLNKTSEMLAQIYT</sequence>
<proteinExistence type="predicted"/>
<accession>X1B378</accession>
<name>X1B378_9ZZZZ</name>
<feature type="non-terminal residue" evidence="1">
    <location>
        <position position="1"/>
    </location>
</feature>
<dbReference type="AlphaFoldDB" id="X1B378"/>
<evidence type="ECO:0000313" key="1">
    <source>
        <dbReference type="EMBL" id="GAG66441.1"/>
    </source>
</evidence>
<reference evidence="1" key="1">
    <citation type="journal article" date="2014" name="Front. Microbiol.">
        <title>High frequency of phylogenetically diverse reductive dehalogenase-homologous genes in deep subseafloor sedimentary metagenomes.</title>
        <authorList>
            <person name="Kawai M."/>
            <person name="Futagami T."/>
            <person name="Toyoda A."/>
            <person name="Takaki Y."/>
            <person name="Nishi S."/>
            <person name="Hori S."/>
            <person name="Arai W."/>
            <person name="Tsubouchi T."/>
            <person name="Morono Y."/>
            <person name="Uchiyama I."/>
            <person name="Ito T."/>
            <person name="Fujiyama A."/>
            <person name="Inagaki F."/>
            <person name="Takami H."/>
        </authorList>
    </citation>
    <scope>NUCLEOTIDE SEQUENCE</scope>
    <source>
        <strain evidence="1">Expedition CK06-06</strain>
    </source>
</reference>
<gene>
    <name evidence="1" type="ORF">S01H4_18003</name>
</gene>
<dbReference type="EMBL" id="BART01007961">
    <property type="protein sequence ID" value="GAG66441.1"/>
    <property type="molecule type" value="Genomic_DNA"/>
</dbReference>
<organism evidence="1">
    <name type="scientific">marine sediment metagenome</name>
    <dbReference type="NCBI Taxonomy" id="412755"/>
    <lineage>
        <taxon>unclassified sequences</taxon>
        <taxon>metagenomes</taxon>
        <taxon>ecological metagenomes</taxon>
    </lineage>
</organism>